<feature type="chain" id="PRO_5014415244" evidence="1">
    <location>
        <begin position="21"/>
        <end position="130"/>
    </location>
</feature>
<evidence type="ECO:0000313" key="2">
    <source>
        <dbReference type="EMBL" id="PLM50061.1"/>
    </source>
</evidence>
<feature type="signal peptide" evidence="1">
    <location>
        <begin position="1"/>
        <end position="20"/>
    </location>
</feature>
<evidence type="ECO:0000313" key="3">
    <source>
        <dbReference type="Proteomes" id="UP000234661"/>
    </source>
</evidence>
<dbReference type="EMBL" id="PIET01001575">
    <property type="protein sequence ID" value="PLM50061.1"/>
    <property type="molecule type" value="Genomic_DNA"/>
</dbReference>
<comment type="caution">
    <text evidence="2">The sequence shown here is derived from an EMBL/GenBank/DDBJ whole genome shotgun (WGS) entry which is preliminary data.</text>
</comment>
<name>A0A2J4YH29_9ENTR</name>
<gene>
    <name evidence="2" type="ORF">CWM85_32330</name>
</gene>
<dbReference type="InterPro" id="IPR052905">
    <property type="entry name" value="LD-transpeptidase_YkuD-like"/>
</dbReference>
<evidence type="ECO:0000256" key="1">
    <source>
        <dbReference type="SAM" id="SignalP"/>
    </source>
</evidence>
<protein>
    <submittedName>
        <fullName evidence="2">L,D-transpeptidase</fullName>
    </submittedName>
</protein>
<reference evidence="2 3" key="1">
    <citation type="submission" date="2017-11" db="EMBL/GenBank/DDBJ databases">
        <authorList>
            <person name="Han C.G."/>
        </authorList>
    </citation>
    <scope>NUCLEOTIDE SEQUENCE [LARGE SCALE GENOMIC DNA]</scope>
    <source>
        <strain evidence="2 3">A2</strain>
    </source>
</reference>
<accession>A0A2J4YH29</accession>
<dbReference type="PANTHER" id="PTHR41533:SF1">
    <property type="entry name" value="L,D-TRANSPEPTIDASE YCBB-RELATED"/>
    <property type="match status" value="1"/>
</dbReference>
<dbReference type="AlphaFoldDB" id="A0A2J4YH29"/>
<keyword evidence="1" id="KW-0732">Signal</keyword>
<proteinExistence type="predicted"/>
<sequence>MSALSLSLAFAFAPLFNVQAEEPEVVPSDSSATISELSSALSQSANQSAAVAQMAGEQALSADAAAKSRAGIQAVLPSGYQPVFMNPLVSLYASRDMKPMWDNREAVQAFQQQLAEVAIAGFQPQFTTWV</sequence>
<feature type="non-terminal residue" evidence="2">
    <location>
        <position position="130"/>
    </location>
</feature>
<dbReference type="PANTHER" id="PTHR41533">
    <property type="entry name" value="L,D-TRANSPEPTIDASE HI_1667-RELATED"/>
    <property type="match status" value="1"/>
</dbReference>
<reference evidence="2 3" key="2">
    <citation type="submission" date="2018-01" db="EMBL/GenBank/DDBJ databases">
        <title>Genomic study of Klebsiella pneumoniae.</title>
        <authorList>
            <person name="Yang Y."/>
            <person name="Bicalho R."/>
        </authorList>
    </citation>
    <scope>NUCLEOTIDE SEQUENCE [LARGE SCALE GENOMIC DNA]</scope>
    <source>
        <strain evidence="2 3">A2</strain>
    </source>
</reference>
<organism evidence="2 3">
    <name type="scientific">Klebsiella michiganensis</name>
    <dbReference type="NCBI Taxonomy" id="1134687"/>
    <lineage>
        <taxon>Bacteria</taxon>
        <taxon>Pseudomonadati</taxon>
        <taxon>Pseudomonadota</taxon>
        <taxon>Gammaproteobacteria</taxon>
        <taxon>Enterobacterales</taxon>
        <taxon>Enterobacteriaceae</taxon>
        <taxon>Klebsiella/Raoultella group</taxon>
        <taxon>Klebsiella</taxon>
    </lineage>
</organism>
<dbReference type="Proteomes" id="UP000234661">
    <property type="component" value="Unassembled WGS sequence"/>
</dbReference>